<dbReference type="PANTHER" id="PTHR45967">
    <property type="entry name" value="G-BOX-BINDING FACTOR 3-RELATED"/>
    <property type="match status" value="1"/>
</dbReference>
<accession>A0A1D6NGV0</accession>
<dbReference type="Pfam" id="PF07777">
    <property type="entry name" value="MFMR"/>
    <property type="match status" value="1"/>
</dbReference>
<reference evidence="9" key="1">
    <citation type="submission" date="2015-12" db="EMBL/GenBank/DDBJ databases">
        <title>Update maize B73 reference genome by single molecule sequencing technologies.</title>
        <authorList>
            <consortium name="Maize Genome Sequencing Project"/>
            <person name="Ware D."/>
        </authorList>
    </citation>
    <scope>NUCLEOTIDE SEQUENCE [LARGE SCALE GENOMIC DNA]</scope>
    <source>
        <tissue evidence="9">Seedling</tissue>
    </source>
</reference>
<keyword evidence="3" id="KW-0805">Transcription regulation</keyword>
<keyword evidence="7" id="KW-0175">Coiled coil</keyword>
<feature type="region of interest" description="Disordered" evidence="8">
    <location>
        <begin position="265"/>
        <end position="340"/>
    </location>
</feature>
<evidence type="ECO:0000256" key="2">
    <source>
        <dbReference type="ARBA" id="ARBA00007163"/>
    </source>
</evidence>
<organism evidence="9">
    <name type="scientific">Zea mays</name>
    <name type="common">Maize</name>
    <dbReference type="NCBI Taxonomy" id="4577"/>
    <lineage>
        <taxon>Eukaryota</taxon>
        <taxon>Viridiplantae</taxon>
        <taxon>Streptophyta</taxon>
        <taxon>Embryophyta</taxon>
        <taxon>Tracheophyta</taxon>
        <taxon>Spermatophyta</taxon>
        <taxon>Magnoliopsida</taxon>
        <taxon>Liliopsida</taxon>
        <taxon>Poales</taxon>
        <taxon>Poaceae</taxon>
        <taxon>PACMAD clade</taxon>
        <taxon>Panicoideae</taxon>
        <taxon>Andropogonodae</taxon>
        <taxon>Andropogoneae</taxon>
        <taxon>Tripsacinae</taxon>
        <taxon>Zea</taxon>
    </lineage>
</organism>
<dbReference type="Gene3D" id="1.20.5.170">
    <property type="match status" value="1"/>
</dbReference>
<dbReference type="AlphaFoldDB" id="A0A1D6NGV0"/>
<dbReference type="EMBL" id="CM007649">
    <property type="protein sequence ID" value="ONM39632.1"/>
    <property type="molecule type" value="Genomic_DNA"/>
</dbReference>
<dbReference type="FunFam" id="1.20.5.170:FF:000063">
    <property type="entry name" value="G-box binding factor 3"/>
    <property type="match status" value="1"/>
</dbReference>
<dbReference type="CDD" id="cd14702">
    <property type="entry name" value="bZIP_plant_GBF1"/>
    <property type="match status" value="1"/>
</dbReference>
<feature type="coiled-coil region" evidence="7">
    <location>
        <begin position="222"/>
        <end position="263"/>
    </location>
</feature>
<dbReference type="GO" id="GO:0005634">
    <property type="term" value="C:nucleus"/>
    <property type="evidence" value="ECO:0007669"/>
    <property type="project" value="UniProtKB-SubCell"/>
</dbReference>
<evidence type="ECO:0000256" key="5">
    <source>
        <dbReference type="ARBA" id="ARBA00023163"/>
    </source>
</evidence>
<evidence type="ECO:0000256" key="4">
    <source>
        <dbReference type="ARBA" id="ARBA00023125"/>
    </source>
</evidence>
<evidence type="ECO:0000256" key="6">
    <source>
        <dbReference type="ARBA" id="ARBA00023242"/>
    </source>
</evidence>
<dbReference type="InterPro" id="IPR045314">
    <property type="entry name" value="bZIP_plant_GBF1"/>
</dbReference>
<dbReference type="SMART" id="SM00338">
    <property type="entry name" value="BRLZ"/>
    <property type="match status" value="1"/>
</dbReference>
<feature type="region of interest" description="Disordered" evidence="8">
    <location>
        <begin position="122"/>
        <end position="222"/>
    </location>
</feature>
<evidence type="ECO:0000313" key="9">
    <source>
        <dbReference type="EMBL" id="ONM39632.1"/>
    </source>
</evidence>
<dbReference type="InterPro" id="IPR012900">
    <property type="entry name" value="MFMR"/>
</dbReference>
<dbReference type="Pfam" id="PF00170">
    <property type="entry name" value="bZIP_1"/>
    <property type="match status" value="1"/>
</dbReference>
<dbReference type="SUPFAM" id="SSF57959">
    <property type="entry name" value="Leucine zipper domain"/>
    <property type="match status" value="1"/>
</dbReference>
<keyword evidence="4" id="KW-0238">DNA-binding</keyword>
<keyword evidence="5" id="KW-0804">Transcription</keyword>
<feature type="compositionally biased region" description="Basic and acidic residues" evidence="8">
    <location>
        <begin position="191"/>
        <end position="222"/>
    </location>
</feature>
<dbReference type="PROSITE" id="PS00036">
    <property type="entry name" value="BZIP_BASIC"/>
    <property type="match status" value="1"/>
</dbReference>
<protein>
    <submittedName>
        <fullName evidence="9">BZIP transcription factor1</fullName>
    </submittedName>
</protein>
<dbReference type="PANTHER" id="PTHR45967:SF38">
    <property type="entry name" value="G-BOX-BINDING FACTOR 2"/>
    <property type="match status" value="1"/>
</dbReference>
<feature type="region of interest" description="Disordered" evidence="8">
    <location>
        <begin position="1"/>
        <end position="38"/>
    </location>
</feature>
<dbReference type="InterPro" id="IPR044827">
    <property type="entry name" value="GBF-like"/>
</dbReference>
<name>A0A1D6NGV0_MAIZE</name>
<feature type="compositionally biased region" description="Polar residues" evidence="8">
    <location>
        <begin position="268"/>
        <end position="287"/>
    </location>
</feature>
<dbReference type="PROSITE" id="PS50217">
    <property type="entry name" value="BZIP"/>
    <property type="match status" value="1"/>
</dbReference>
<evidence type="ECO:0000256" key="1">
    <source>
        <dbReference type="ARBA" id="ARBA00004123"/>
    </source>
</evidence>
<keyword evidence="6" id="KW-0539">Nucleus</keyword>
<proteinExistence type="inferred from homology"/>
<dbReference type="GO" id="GO:0003700">
    <property type="term" value="F:DNA-binding transcription factor activity"/>
    <property type="evidence" value="ECO:0007669"/>
    <property type="project" value="InterPro"/>
</dbReference>
<evidence type="ECO:0000256" key="3">
    <source>
        <dbReference type="ARBA" id="ARBA00023015"/>
    </source>
</evidence>
<sequence>MPIMPDISGPRSHSHSQKNMGHDEAVVTQNSVKAPSPPKDQPAIYPCFDWSTVQAYYGPGVLPPAFFNPGIAPGHAPPPYVWGPQRLCRLCHRLPLENHMLQYTHMLVVSCIHSCPYGDHSLEGSSDGNNPKVSGTPKKRSLDDRTTSETCGESGRLPALSSVRIPDTMMKPCVSTGSDFKVSGATSTEWPAKDDKESKRERRKQSNRESARRSRLRKQAETEELARRVELLTAENTSLRSEISRLTESSQKLRMENSALMEKLADGTSDQAQEASAGHQTTPTAPSSARVVKNFLWMMDGEGASRGGSGSSSRRRDHGAPMLRQLLSSGPLAADAVAAS</sequence>
<dbReference type="InterPro" id="IPR004827">
    <property type="entry name" value="bZIP"/>
</dbReference>
<comment type="similarity">
    <text evidence="2">Belongs to the bZIP family.</text>
</comment>
<evidence type="ECO:0000256" key="7">
    <source>
        <dbReference type="SAM" id="Coils"/>
    </source>
</evidence>
<feature type="compositionally biased region" description="Polar residues" evidence="8">
    <location>
        <begin position="123"/>
        <end position="133"/>
    </location>
</feature>
<dbReference type="GO" id="GO:0000976">
    <property type="term" value="F:transcription cis-regulatory region binding"/>
    <property type="evidence" value="ECO:0007669"/>
    <property type="project" value="UniProtKB-ARBA"/>
</dbReference>
<gene>
    <name evidence="9" type="ORF">ZEAMMB73_Zm00001d043992</name>
</gene>
<evidence type="ECO:0000256" key="8">
    <source>
        <dbReference type="SAM" id="MobiDB-lite"/>
    </source>
</evidence>
<dbReference type="GO" id="GO:0005737">
    <property type="term" value="C:cytoplasm"/>
    <property type="evidence" value="ECO:0007669"/>
    <property type="project" value="UniProtKB-ARBA"/>
</dbReference>
<dbReference type="InterPro" id="IPR046347">
    <property type="entry name" value="bZIP_sf"/>
</dbReference>
<dbReference type="ExpressionAtlas" id="A0A1D6NGV0">
    <property type="expression patterns" value="baseline and differential"/>
</dbReference>
<comment type="subcellular location">
    <subcellularLocation>
        <location evidence="1">Nucleus</location>
    </subcellularLocation>
</comment>